<dbReference type="InterPro" id="IPR006015">
    <property type="entry name" value="Universal_stress_UspA"/>
</dbReference>
<name>A0A0L8GPM0_OCTBM</name>
<dbReference type="OMA" id="FHALEWT"/>
<dbReference type="KEGG" id="obi:106875564"/>
<dbReference type="SUPFAM" id="SSF52402">
    <property type="entry name" value="Adenine nucleotide alpha hydrolases-like"/>
    <property type="match status" value="1"/>
</dbReference>
<dbReference type="Pfam" id="PF00582">
    <property type="entry name" value="Usp"/>
    <property type="match status" value="1"/>
</dbReference>
<dbReference type="STRING" id="37653.A0A0L8GPM0"/>
<feature type="domain" description="UspA" evidence="1">
    <location>
        <begin position="8"/>
        <end position="152"/>
    </location>
</feature>
<accession>A0A0L8GPM0</accession>
<reference evidence="2" key="1">
    <citation type="submission" date="2015-07" db="EMBL/GenBank/DDBJ databases">
        <title>MeaNS - Measles Nucleotide Surveillance Program.</title>
        <authorList>
            <person name="Tran T."/>
            <person name="Druce J."/>
        </authorList>
    </citation>
    <scope>NUCLEOTIDE SEQUENCE</scope>
    <source>
        <strain evidence="2">UCB-OBI-ISO-001</strain>
        <tissue evidence="2">Gonad</tissue>
    </source>
</reference>
<dbReference type="PRINTS" id="PR01438">
    <property type="entry name" value="UNVRSLSTRESS"/>
</dbReference>
<organism evidence="2">
    <name type="scientific">Octopus bimaculoides</name>
    <name type="common">California two-spotted octopus</name>
    <dbReference type="NCBI Taxonomy" id="37653"/>
    <lineage>
        <taxon>Eukaryota</taxon>
        <taxon>Metazoa</taxon>
        <taxon>Spiralia</taxon>
        <taxon>Lophotrochozoa</taxon>
        <taxon>Mollusca</taxon>
        <taxon>Cephalopoda</taxon>
        <taxon>Coleoidea</taxon>
        <taxon>Octopodiformes</taxon>
        <taxon>Octopoda</taxon>
        <taxon>Incirrata</taxon>
        <taxon>Octopodidae</taxon>
        <taxon>Octopus</taxon>
    </lineage>
</organism>
<dbReference type="OrthoDB" id="843225at2759"/>
<dbReference type="EMBL" id="KQ420932">
    <property type="protein sequence ID" value="KOF78812.1"/>
    <property type="molecule type" value="Genomic_DNA"/>
</dbReference>
<protein>
    <recommendedName>
        <fullName evidence="1">UspA domain-containing protein</fullName>
    </recommendedName>
</protein>
<dbReference type="CDD" id="cd23659">
    <property type="entry name" value="USP_At3g01520-like"/>
    <property type="match status" value="1"/>
</dbReference>
<sequence>MAMTGEKRNVILAMDGSEHSNFALEFYKRNIYHPRDKVIAVHVPEYHKLQNSPSVITADADNLSEVFKEESGRIQKNVDTIKKRLDDAGLPDAEVKIIAGKPGEAIVHASQEEQAHLIVTGTRGLGTIRRTLVGSVSDYVLHHANVPVLICRHKSH</sequence>
<gene>
    <name evidence="2" type="ORF">OCBIM_22030262mg</name>
</gene>
<evidence type="ECO:0000259" key="1">
    <source>
        <dbReference type="Pfam" id="PF00582"/>
    </source>
</evidence>
<dbReference type="AlphaFoldDB" id="A0A0L8GPM0"/>
<dbReference type="Gene3D" id="3.40.50.620">
    <property type="entry name" value="HUPs"/>
    <property type="match status" value="1"/>
</dbReference>
<evidence type="ECO:0000313" key="2">
    <source>
        <dbReference type="EMBL" id="KOF78812.1"/>
    </source>
</evidence>
<dbReference type="InterPro" id="IPR006016">
    <property type="entry name" value="UspA"/>
</dbReference>
<proteinExistence type="predicted"/>
<dbReference type="PANTHER" id="PTHR46989">
    <property type="entry name" value="USP DOMAIN-CONTAINING PROTEIN"/>
    <property type="match status" value="1"/>
</dbReference>
<dbReference type="InterPro" id="IPR014729">
    <property type="entry name" value="Rossmann-like_a/b/a_fold"/>
</dbReference>
<dbReference type="PANTHER" id="PTHR46989:SF3">
    <property type="entry name" value="USPA DOMAIN-CONTAINING PROTEIN"/>
    <property type="match status" value="1"/>
</dbReference>